<dbReference type="AlphaFoldDB" id="A0A7D7QRV3"/>
<evidence type="ECO:0000313" key="1">
    <source>
        <dbReference type="EMBL" id="QMS88083.1"/>
    </source>
</evidence>
<organism evidence="1 2">
    <name type="scientific">Nostoc edaphicum CCNP1411</name>
    <dbReference type="NCBI Taxonomy" id="1472755"/>
    <lineage>
        <taxon>Bacteria</taxon>
        <taxon>Bacillati</taxon>
        <taxon>Cyanobacteriota</taxon>
        <taxon>Cyanophyceae</taxon>
        <taxon>Nostocales</taxon>
        <taxon>Nostocaceae</taxon>
        <taxon>Nostoc</taxon>
    </lineage>
</organism>
<proteinExistence type="predicted"/>
<dbReference type="EMBL" id="CP054698">
    <property type="protein sequence ID" value="QMS88083.1"/>
    <property type="molecule type" value="Genomic_DNA"/>
</dbReference>
<dbReference type="RefSeq" id="WP_181931287.1">
    <property type="nucleotide sequence ID" value="NZ_CP054698.1"/>
</dbReference>
<dbReference type="KEGG" id="ned:HUN01_10950"/>
<keyword evidence="2" id="KW-1185">Reference proteome</keyword>
<name>A0A7D7QRV3_9NOSO</name>
<reference evidence="2" key="1">
    <citation type="submission" date="2020-06" db="EMBL/GenBank/DDBJ databases">
        <title>Nostoc edaphicum CCNP1411 genome.</title>
        <authorList>
            <person name="Fidor A."/>
            <person name="Grabski M."/>
            <person name="Gawor J."/>
            <person name="Gromadka R."/>
            <person name="Wegrzyn G."/>
            <person name="Mazur-Marzec H."/>
        </authorList>
    </citation>
    <scope>NUCLEOTIDE SEQUENCE [LARGE SCALE GENOMIC DNA]</scope>
    <source>
        <strain evidence="2">CCNP1411</strain>
    </source>
</reference>
<accession>A0A7D7QRV3</accession>
<evidence type="ECO:0000313" key="2">
    <source>
        <dbReference type="Proteomes" id="UP000514713"/>
    </source>
</evidence>
<dbReference type="Proteomes" id="UP000514713">
    <property type="component" value="Chromosome"/>
</dbReference>
<protein>
    <submittedName>
        <fullName evidence="1">Uncharacterized protein</fullName>
    </submittedName>
</protein>
<sequence length="97" mass="10798">MPKSTSYHEKLIQDLKNPLEAAAYIEVVLEEGDPKMLSKALKNVIEAHGGVDQLAAQVKELYNKLDQMLSDKGEIEFYSLNSLLDNLGLHFAVTVKP</sequence>
<gene>
    <name evidence="1" type="ORF">HUN01_10950</name>
</gene>